<dbReference type="PROSITE" id="PS50280">
    <property type="entry name" value="SET"/>
    <property type="match status" value="1"/>
</dbReference>
<dbReference type="PROSITE" id="PS51215">
    <property type="entry name" value="AWS"/>
    <property type="match status" value="1"/>
</dbReference>
<evidence type="ECO:0000259" key="9">
    <source>
        <dbReference type="PROSITE" id="PS50280"/>
    </source>
</evidence>
<proteinExistence type="predicted"/>
<accession>A0AA40AJZ6</accession>
<dbReference type="InterPro" id="IPR050777">
    <property type="entry name" value="SET2_Histone-Lys_MeTrsfase"/>
</dbReference>
<comment type="subcellular location">
    <subcellularLocation>
        <location evidence="2">Chromosome</location>
    </subcellularLocation>
    <subcellularLocation>
        <location evidence="1">Nucleus</location>
    </subcellularLocation>
</comment>
<dbReference type="Pfam" id="PF17907">
    <property type="entry name" value="AWS"/>
    <property type="match status" value="1"/>
</dbReference>
<reference evidence="12" key="1">
    <citation type="submission" date="2023-06" db="EMBL/GenBank/DDBJ databases">
        <title>Genome-scale phylogeny and comparative genomics of the fungal order Sordariales.</title>
        <authorList>
            <consortium name="Lawrence Berkeley National Laboratory"/>
            <person name="Hensen N."/>
            <person name="Bonometti L."/>
            <person name="Westerberg I."/>
            <person name="Brannstrom I.O."/>
            <person name="Guillou S."/>
            <person name="Cros-Aarteil S."/>
            <person name="Calhoun S."/>
            <person name="Haridas S."/>
            <person name="Kuo A."/>
            <person name="Mondo S."/>
            <person name="Pangilinan J."/>
            <person name="Riley R."/>
            <person name="LaButti K."/>
            <person name="Andreopoulos B."/>
            <person name="Lipzen A."/>
            <person name="Chen C."/>
            <person name="Yanf M."/>
            <person name="Daum C."/>
            <person name="Ng V."/>
            <person name="Clum A."/>
            <person name="Steindorff A."/>
            <person name="Ohm R."/>
            <person name="Martin F."/>
            <person name="Silar P."/>
            <person name="Natvig D."/>
            <person name="Lalanne C."/>
            <person name="Gautier V."/>
            <person name="Ament-velasquez S.L."/>
            <person name="Kruys A."/>
            <person name="Hutchinson M.I."/>
            <person name="Powell A.J."/>
            <person name="Barry K."/>
            <person name="Miller A.N."/>
            <person name="Grigoriev I.V."/>
            <person name="Debuchy R."/>
            <person name="Gladieux P."/>
            <person name="Thoren M.H."/>
            <person name="Johannesson H."/>
        </authorList>
    </citation>
    <scope>NUCLEOTIDE SEQUENCE</scope>
    <source>
        <strain evidence="12">SMH2392-1A</strain>
    </source>
</reference>
<feature type="region of interest" description="Disordered" evidence="8">
    <location>
        <begin position="769"/>
        <end position="924"/>
    </location>
</feature>
<dbReference type="Pfam" id="PF00856">
    <property type="entry name" value="SET"/>
    <property type="match status" value="1"/>
</dbReference>
<keyword evidence="13" id="KW-1185">Reference proteome</keyword>
<keyword evidence="5" id="KW-0808">Transferase</keyword>
<dbReference type="InterPro" id="IPR046341">
    <property type="entry name" value="SET_dom_sf"/>
</dbReference>
<dbReference type="AlphaFoldDB" id="A0AA40AJZ6"/>
<feature type="domain" description="Post-SET" evidence="10">
    <location>
        <begin position="660"/>
        <end position="676"/>
    </location>
</feature>
<keyword evidence="7" id="KW-0539">Nucleus</keyword>
<feature type="compositionally biased region" description="Low complexity" evidence="8">
    <location>
        <begin position="769"/>
        <end position="800"/>
    </location>
</feature>
<dbReference type="PROSITE" id="PS50868">
    <property type="entry name" value="POST_SET"/>
    <property type="match status" value="1"/>
</dbReference>
<evidence type="ECO:0000259" key="10">
    <source>
        <dbReference type="PROSITE" id="PS50868"/>
    </source>
</evidence>
<feature type="region of interest" description="Disordered" evidence="8">
    <location>
        <begin position="675"/>
        <end position="699"/>
    </location>
</feature>
<dbReference type="RefSeq" id="XP_060295987.1">
    <property type="nucleotide sequence ID" value="XM_060443877.1"/>
</dbReference>
<feature type="domain" description="SET" evidence="9">
    <location>
        <begin position="536"/>
        <end position="652"/>
    </location>
</feature>
<sequence length="940" mass="102311">MAEIGPLSFETSFSSGALTESSSNTASFSSTPPTTLSPDSMSLASDPDVPKHGSIVTPLLDAAIPLLEDAQKAQIQQMERDFDRKAPHTSPPAESQEPNDQSSRHTPVANAIVVEPLPEEPPFAGRARRARASLPVYNLAKLSGTRPYTKRVANGEPVDSKRRRTIASDTPATGSNETANGDTNVRPKASEPAQGGIDAMGLDLPAAAVAPSSPATPNRARRIIKKPKSVKLIIKSTKSTKSTPAPAASITRRATRLSGEPVASLTSKMTALGKRGRKTIERGLDRMTHELRRLQDTNEFAHIDTRPVRYTVWSNGKYIDPDASEEEAAATPPRKKARTSESATAAQPGKEPEIDAEKKETTGPVPKKRRVKKWLDKGLYSGQDTPVDVFQNLNAQDKKKLASLPELIRPVKPNKTLPSPMYNGLRMLMNGRDFKLPFDICSPLPPGQPKPAHYRTMTKNRFVGDASAYWKKTPHFGDFASKCVCKPEDGCAEDCQNRIMLYECDETNCNVGKAHCQNRAFQNLQERTKTGGRYRVGVEVVKTSDRGYGVRSNRCFEPNQIIMEYTGEIITEEECDRRMNEVYKDNECYYLMSFDQNMIIDATTGSIARFVNHSCSPNCRMIKWIVSGQPRMALFAGDRPIMTGEELTYDYNFDPFSAKNVQKCLCGSPNCRGVLGPKPKEVKPPKPPKETKKSVKGTIKAGKRKLKEMLASGDEKEPEKPTKKVKLVIKKAKKPSPSSAGLKAAKGAAKSAVKGATVIIKRSVASVSTNTKLALSSSTKKPTTKKAAATKKSITTIKKSITTDKEAPRVKRKYVKKNTPRVKVSSRSSSLTTIVAAGPASEKKKTAGPGKKTPKTKKMTPASSAKSTPKKSATPPSSVKVASGRKRTPSWKVLNSASPDSEMAAGDAVSAKNTPSSAKSRKTLDMARSDKIWAVDDDDE</sequence>
<name>A0AA40AJZ6_9PEZI</name>
<feature type="compositionally biased region" description="Basic and acidic residues" evidence="8">
    <location>
        <begin position="678"/>
        <end position="693"/>
    </location>
</feature>
<feature type="region of interest" description="Disordered" evidence="8">
    <location>
        <begin position="1"/>
        <end position="54"/>
    </location>
</feature>
<evidence type="ECO:0000313" key="12">
    <source>
        <dbReference type="EMBL" id="KAK0717194.1"/>
    </source>
</evidence>
<dbReference type="SMART" id="SM00508">
    <property type="entry name" value="PostSET"/>
    <property type="match status" value="1"/>
</dbReference>
<feature type="compositionally biased region" description="Basic and acidic residues" evidence="8">
    <location>
        <begin position="350"/>
        <end position="361"/>
    </location>
</feature>
<dbReference type="SUPFAM" id="SSF82199">
    <property type="entry name" value="SET domain"/>
    <property type="match status" value="1"/>
</dbReference>
<keyword evidence="6" id="KW-0949">S-adenosyl-L-methionine</keyword>
<evidence type="ECO:0000259" key="11">
    <source>
        <dbReference type="PROSITE" id="PS51215"/>
    </source>
</evidence>
<dbReference type="FunFam" id="2.170.270.10:FF:000037">
    <property type="entry name" value="Histone-lysine N-methyltransferase"/>
    <property type="match status" value="1"/>
</dbReference>
<dbReference type="EMBL" id="JAUIRO010000004">
    <property type="protein sequence ID" value="KAK0717194.1"/>
    <property type="molecule type" value="Genomic_DNA"/>
</dbReference>
<keyword evidence="4" id="KW-0489">Methyltransferase</keyword>
<dbReference type="InterPro" id="IPR001214">
    <property type="entry name" value="SET_dom"/>
</dbReference>
<organism evidence="12 13">
    <name type="scientific">Lasiosphaeria miniovina</name>
    <dbReference type="NCBI Taxonomy" id="1954250"/>
    <lineage>
        <taxon>Eukaryota</taxon>
        <taxon>Fungi</taxon>
        <taxon>Dikarya</taxon>
        <taxon>Ascomycota</taxon>
        <taxon>Pezizomycotina</taxon>
        <taxon>Sordariomycetes</taxon>
        <taxon>Sordariomycetidae</taxon>
        <taxon>Sordariales</taxon>
        <taxon>Lasiosphaeriaceae</taxon>
        <taxon>Lasiosphaeria</taxon>
    </lineage>
</organism>
<evidence type="ECO:0000256" key="6">
    <source>
        <dbReference type="ARBA" id="ARBA00022691"/>
    </source>
</evidence>
<dbReference type="Gene3D" id="2.170.270.10">
    <property type="entry name" value="SET domain"/>
    <property type="match status" value="1"/>
</dbReference>
<evidence type="ECO:0000256" key="1">
    <source>
        <dbReference type="ARBA" id="ARBA00004123"/>
    </source>
</evidence>
<evidence type="ECO:0000256" key="7">
    <source>
        <dbReference type="ARBA" id="ARBA00023242"/>
    </source>
</evidence>
<evidence type="ECO:0000256" key="3">
    <source>
        <dbReference type="ARBA" id="ARBA00022454"/>
    </source>
</evidence>
<dbReference type="InterPro" id="IPR003616">
    <property type="entry name" value="Post-SET_dom"/>
</dbReference>
<protein>
    <recommendedName>
        <fullName evidence="14">Histone-lysine N-methyltransferase ASH1L</fullName>
    </recommendedName>
</protein>
<evidence type="ECO:0000256" key="4">
    <source>
        <dbReference type="ARBA" id="ARBA00022603"/>
    </source>
</evidence>
<dbReference type="GO" id="GO:0032259">
    <property type="term" value="P:methylation"/>
    <property type="evidence" value="ECO:0007669"/>
    <property type="project" value="UniProtKB-KW"/>
</dbReference>
<dbReference type="SMART" id="SM00317">
    <property type="entry name" value="SET"/>
    <property type="match status" value="1"/>
</dbReference>
<evidence type="ECO:0008006" key="14">
    <source>
        <dbReference type="Google" id="ProtNLM"/>
    </source>
</evidence>
<feature type="compositionally biased region" description="Polar residues" evidence="8">
    <location>
        <begin position="167"/>
        <end position="183"/>
    </location>
</feature>
<gene>
    <name evidence="12" type="ORF">B0T26DRAFT_740705</name>
</gene>
<evidence type="ECO:0000256" key="8">
    <source>
        <dbReference type="SAM" id="MobiDB-lite"/>
    </source>
</evidence>
<evidence type="ECO:0000313" key="13">
    <source>
        <dbReference type="Proteomes" id="UP001172101"/>
    </source>
</evidence>
<feature type="region of interest" description="Disordered" evidence="8">
    <location>
        <begin position="71"/>
        <end position="108"/>
    </location>
</feature>
<dbReference type="Proteomes" id="UP001172101">
    <property type="component" value="Unassembled WGS sequence"/>
</dbReference>
<comment type="caution">
    <text evidence="12">The sequence shown here is derived from an EMBL/GenBank/DDBJ whole genome shotgun (WGS) entry which is preliminary data.</text>
</comment>
<dbReference type="InterPro" id="IPR006560">
    <property type="entry name" value="AWS_dom"/>
</dbReference>
<dbReference type="GO" id="GO:0042054">
    <property type="term" value="F:histone methyltransferase activity"/>
    <property type="evidence" value="ECO:0007669"/>
    <property type="project" value="InterPro"/>
</dbReference>
<feature type="compositionally biased region" description="Low complexity" evidence="8">
    <location>
        <begin position="18"/>
        <end position="43"/>
    </location>
</feature>
<dbReference type="GO" id="GO:0005634">
    <property type="term" value="C:nucleus"/>
    <property type="evidence" value="ECO:0007669"/>
    <property type="project" value="UniProtKB-SubCell"/>
</dbReference>
<dbReference type="PANTHER" id="PTHR22884">
    <property type="entry name" value="SET DOMAIN PROTEINS"/>
    <property type="match status" value="1"/>
</dbReference>
<evidence type="ECO:0000256" key="5">
    <source>
        <dbReference type="ARBA" id="ARBA00022679"/>
    </source>
</evidence>
<feature type="compositionally biased region" description="Polar residues" evidence="8">
    <location>
        <begin position="92"/>
        <end position="105"/>
    </location>
</feature>
<dbReference type="GO" id="GO:0005694">
    <property type="term" value="C:chromosome"/>
    <property type="evidence" value="ECO:0007669"/>
    <property type="project" value="UniProtKB-SubCell"/>
</dbReference>
<feature type="region of interest" description="Disordered" evidence="8">
    <location>
        <begin position="323"/>
        <end position="370"/>
    </location>
</feature>
<feature type="compositionally biased region" description="Basic residues" evidence="8">
    <location>
        <begin position="810"/>
        <end position="820"/>
    </location>
</feature>
<feature type="domain" description="AWS" evidence="11">
    <location>
        <begin position="478"/>
        <end position="525"/>
    </location>
</feature>
<evidence type="ECO:0000256" key="2">
    <source>
        <dbReference type="ARBA" id="ARBA00004286"/>
    </source>
</evidence>
<feature type="compositionally biased region" description="Low complexity" evidence="8">
    <location>
        <begin position="859"/>
        <end position="878"/>
    </location>
</feature>
<dbReference type="GeneID" id="85327147"/>
<feature type="region of interest" description="Disordered" evidence="8">
    <location>
        <begin position="147"/>
        <end position="192"/>
    </location>
</feature>
<keyword evidence="3" id="KW-0158">Chromosome</keyword>